<protein>
    <recommendedName>
        <fullName evidence="14">HPr kinase/phosphorylase</fullName>
        <shortName evidence="14">HPrK/P</shortName>
        <ecNumber evidence="14">2.7.11.-</ecNumber>
        <ecNumber evidence="14">2.7.4.-</ecNumber>
    </recommendedName>
    <alternativeName>
        <fullName evidence="14">HPr(Ser) kinase/phosphorylase</fullName>
    </alternativeName>
</protein>
<feature type="domain" description="HPr(Ser) kinase/phosphorylase N-terminal" evidence="15">
    <location>
        <begin position="14"/>
        <end position="132"/>
    </location>
</feature>
<keyword evidence="9 14" id="KW-0418">Kinase</keyword>
<proteinExistence type="inferred from homology"/>
<comment type="domain">
    <text evidence="14">The Walker A ATP-binding motif also binds Pi and PPi.</text>
</comment>
<dbReference type="PANTHER" id="PTHR30305:SF1">
    <property type="entry name" value="HPR KINASE_PHOSPHORYLASE"/>
    <property type="match status" value="1"/>
</dbReference>
<organism evidence="17 18">
    <name type="scientific">Candidatus Ornithospirochaeta stercoripullorum</name>
    <dbReference type="NCBI Taxonomy" id="2840899"/>
    <lineage>
        <taxon>Bacteria</taxon>
        <taxon>Pseudomonadati</taxon>
        <taxon>Spirochaetota</taxon>
        <taxon>Spirochaetia</taxon>
        <taxon>Spirochaetales</taxon>
        <taxon>Spirochaetaceae</taxon>
        <taxon>Spirochaetaceae incertae sedis</taxon>
        <taxon>Candidatus Ornithospirochaeta</taxon>
    </lineage>
</organism>
<comment type="cofactor">
    <cofactor evidence="2 14">
        <name>Mg(2+)</name>
        <dbReference type="ChEBI" id="CHEBI:18420"/>
    </cofactor>
</comment>
<comment type="subunit">
    <text evidence="4 14">Homohexamer.</text>
</comment>
<evidence type="ECO:0000256" key="5">
    <source>
        <dbReference type="ARBA" id="ARBA00022527"/>
    </source>
</evidence>
<comment type="miscellaneous">
    <text evidence="14">Both phosphorylation and phosphorolysis are carried out by the same active site and suggest a common mechanism for both reactions.</text>
</comment>
<reference evidence="17" key="1">
    <citation type="submission" date="2020-10" db="EMBL/GenBank/DDBJ databases">
        <authorList>
            <person name="Gilroy R."/>
        </authorList>
    </citation>
    <scope>NUCLEOTIDE SEQUENCE</scope>
    <source>
        <strain evidence="17">7293</strain>
    </source>
</reference>
<dbReference type="HAMAP" id="MF_01249">
    <property type="entry name" value="HPr_kinase"/>
    <property type="match status" value="1"/>
</dbReference>
<dbReference type="InterPro" id="IPR003755">
    <property type="entry name" value="HPr(Ser)_kin/Pase"/>
</dbReference>
<dbReference type="GO" id="GO:0000287">
    <property type="term" value="F:magnesium ion binding"/>
    <property type="evidence" value="ECO:0007669"/>
    <property type="project" value="UniProtKB-UniRule"/>
</dbReference>
<dbReference type="Pfam" id="PF02603">
    <property type="entry name" value="Hpr_kinase_N"/>
    <property type="match status" value="1"/>
</dbReference>
<dbReference type="Gene3D" id="3.40.1390.20">
    <property type="entry name" value="HprK N-terminal domain-like"/>
    <property type="match status" value="1"/>
</dbReference>
<evidence type="ECO:0000313" key="18">
    <source>
        <dbReference type="Proteomes" id="UP000823615"/>
    </source>
</evidence>
<evidence type="ECO:0000259" key="15">
    <source>
        <dbReference type="Pfam" id="PF02603"/>
    </source>
</evidence>
<feature type="active site" evidence="14">
    <location>
        <position position="145"/>
    </location>
</feature>
<feature type="active site" description="Proton acceptor; for phosphorylation activity. Proton donor; for dephosphorylation activity" evidence="14">
    <location>
        <position position="184"/>
    </location>
</feature>
<dbReference type="GO" id="GO:0004712">
    <property type="term" value="F:protein serine/threonine/tyrosine kinase activity"/>
    <property type="evidence" value="ECO:0007669"/>
    <property type="project" value="UniProtKB-UniRule"/>
</dbReference>
<keyword evidence="5 14" id="KW-0723">Serine/threonine-protein kinase</keyword>
<dbReference type="InterPro" id="IPR027417">
    <property type="entry name" value="P-loop_NTPase"/>
</dbReference>
<evidence type="ECO:0000256" key="6">
    <source>
        <dbReference type="ARBA" id="ARBA00022679"/>
    </source>
</evidence>
<evidence type="ECO:0000256" key="1">
    <source>
        <dbReference type="ARBA" id="ARBA00001120"/>
    </source>
</evidence>
<feature type="domain" description="HPr kinase/phosphorylase C-terminal" evidence="16">
    <location>
        <begin position="138"/>
        <end position="305"/>
    </location>
</feature>
<comment type="function">
    <text evidence="14">Catalyzes the ATP- as well as the pyrophosphate-dependent phosphorylation of a specific serine residue in HPr, a phosphocarrier protein of the phosphoenolpyruvate-dependent sugar phosphotransferase system (PTS). HprK/P also catalyzes the pyrophosphate-producing, inorganic phosphate-dependent dephosphorylation (phosphorolysis) of seryl-phosphorylated HPr (P-Ser-HPr).</text>
</comment>
<evidence type="ECO:0000256" key="13">
    <source>
        <dbReference type="ARBA" id="ARBA00047657"/>
    </source>
</evidence>
<feature type="active site" evidence="14">
    <location>
        <position position="166"/>
    </location>
</feature>
<dbReference type="Pfam" id="PF07475">
    <property type="entry name" value="Hpr_kinase_C"/>
    <property type="match status" value="1"/>
</dbReference>
<keyword evidence="10 14" id="KW-0067">ATP-binding</keyword>
<evidence type="ECO:0000256" key="8">
    <source>
        <dbReference type="ARBA" id="ARBA00022741"/>
    </source>
</evidence>
<dbReference type="FunFam" id="3.40.50.300:FF:000174">
    <property type="entry name" value="HPr kinase/phosphorylase"/>
    <property type="match status" value="1"/>
</dbReference>
<keyword evidence="12 14" id="KW-0511">Multifunctional enzyme</keyword>
<comment type="catalytic activity">
    <reaction evidence="13 14">
        <text>[HPr protein]-O-phospho-L-serine + phosphate + H(+) = [HPr protein]-L-serine + diphosphate</text>
        <dbReference type="Rhea" id="RHEA:46604"/>
        <dbReference type="Rhea" id="RHEA-COMP:11602"/>
        <dbReference type="Rhea" id="RHEA-COMP:11603"/>
        <dbReference type="ChEBI" id="CHEBI:15378"/>
        <dbReference type="ChEBI" id="CHEBI:29999"/>
        <dbReference type="ChEBI" id="CHEBI:33019"/>
        <dbReference type="ChEBI" id="CHEBI:43474"/>
        <dbReference type="ChEBI" id="CHEBI:83421"/>
    </reaction>
</comment>
<comment type="similarity">
    <text evidence="3 14">Belongs to the HPrK/P family.</text>
</comment>
<evidence type="ECO:0000259" key="16">
    <source>
        <dbReference type="Pfam" id="PF07475"/>
    </source>
</evidence>
<dbReference type="NCBIfam" id="TIGR00679">
    <property type="entry name" value="hpr-ser"/>
    <property type="match status" value="1"/>
</dbReference>
<dbReference type="EC" id="2.7.11.-" evidence="14"/>
<dbReference type="InterPro" id="IPR011104">
    <property type="entry name" value="Hpr_kin/Pase_C"/>
</dbReference>
<comment type="caution">
    <text evidence="17">The sequence shown here is derived from an EMBL/GenBank/DDBJ whole genome shotgun (WGS) entry which is preliminary data.</text>
</comment>
<evidence type="ECO:0000256" key="4">
    <source>
        <dbReference type="ARBA" id="ARBA00011643"/>
    </source>
</evidence>
<dbReference type="GO" id="GO:0004674">
    <property type="term" value="F:protein serine/threonine kinase activity"/>
    <property type="evidence" value="ECO:0007669"/>
    <property type="project" value="UniProtKB-KW"/>
</dbReference>
<feature type="region of interest" description="Important for the catalytic mechanism of both phosphorylation and dephosphorylation" evidence="14">
    <location>
        <begin position="209"/>
        <end position="218"/>
    </location>
</feature>
<feature type="active site" evidence="14">
    <location>
        <position position="251"/>
    </location>
</feature>
<dbReference type="Gene3D" id="3.40.50.300">
    <property type="entry name" value="P-loop containing nucleotide triphosphate hydrolases"/>
    <property type="match status" value="1"/>
</dbReference>
<feature type="region of interest" description="Important for the catalytic mechanism of dephosphorylation" evidence="14">
    <location>
        <begin position="271"/>
        <end position="276"/>
    </location>
</feature>
<evidence type="ECO:0000256" key="14">
    <source>
        <dbReference type="HAMAP-Rule" id="MF_01249"/>
    </source>
</evidence>
<dbReference type="GO" id="GO:0006109">
    <property type="term" value="P:regulation of carbohydrate metabolic process"/>
    <property type="evidence" value="ECO:0007669"/>
    <property type="project" value="UniProtKB-UniRule"/>
</dbReference>
<dbReference type="EC" id="2.7.4.-" evidence="14"/>
<keyword evidence="6 14" id="KW-0808">Transferase</keyword>
<dbReference type="InterPro" id="IPR011126">
    <property type="entry name" value="Hpr_kin/Pase_Hpr_N"/>
</dbReference>
<dbReference type="AlphaFoldDB" id="A0A9D9E0I5"/>
<dbReference type="Proteomes" id="UP000823615">
    <property type="component" value="Unassembled WGS sequence"/>
</dbReference>
<keyword evidence="8 14" id="KW-0547">Nucleotide-binding</keyword>
<comment type="catalytic activity">
    <reaction evidence="1 14">
        <text>[HPr protein]-L-serine + ATP = [HPr protein]-O-phospho-L-serine + ADP + H(+)</text>
        <dbReference type="Rhea" id="RHEA:46600"/>
        <dbReference type="Rhea" id="RHEA-COMP:11602"/>
        <dbReference type="Rhea" id="RHEA-COMP:11603"/>
        <dbReference type="ChEBI" id="CHEBI:15378"/>
        <dbReference type="ChEBI" id="CHEBI:29999"/>
        <dbReference type="ChEBI" id="CHEBI:30616"/>
        <dbReference type="ChEBI" id="CHEBI:83421"/>
        <dbReference type="ChEBI" id="CHEBI:456216"/>
    </reaction>
</comment>
<keyword evidence="11 14" id="KW-0460">Magnesium</keyword>
<dbReference type="SUPFAM" id="SSF53795">
    <property type="entry name" value="PEP carboxykinase-like"/>
    <property type="match status" value="1"/>
</dbReference>
<sequence length="333" mass="37132">MKEFTVLDLLDLDLKEHNHLQLTCIAGRSGLSRTIKNAKIARPGLALSGYFVSFSGDSIQLIGRSEQSYIDLLEEKNEYGNIEKLFAYNVPCFIFIGDYRPSEHFVELAEKNATAILSTPLESSDFSRRLYSQLDEVFAATMTIHGVLVEVYGIGVLITGDSGVGKSETALELIERGHRLISDDTVKLKNISDSFLIGSGENPMLAHHMEIRGLGIINLTNLFGVGAIREKKQVELSVFLETWDSSKQYDRIGDSLTDTFLGITIPKIVIPVRPGRNVPILIETAARNERLKKLGYFSSKEFDQNVLKWLESEAARKMYFSDDDATGETGIDQ</sequence>
<dbReference type="SUPFAM" id="SSF75138">
    <property type="entry name" value="HprK N-terminal domain-like"/>
    <property type="match status" value="1"/>
</dbReference>
<evidence type="ECO:0000256" key="10">
    <source>
        <dbReference type="ARBA" id="ARBA00022840"/>
    </source>
</evidence>
<feature type="binding site" evidence="14">
    <location>
        <begin position="160"/>
        <end position="167"/>
    </location>
    <ligand>
        <name>ATP</name>
        <dbReference type="ChEBI" id="CHEBI:30616"/>
    </ligand>
</feature>
<feature type="binding site" evidence="14">
    <location>
        <position position="210"/>
    </location>
    <ligand>
        <name>Mg(2+)</name>
        <dbReference type="ChEBI" id="CHEBI:18420"/>
    </ligand>
</feature>
<dbReference type="InterPro" id="IPR028979">
    <property type="entry name" value="Ser_kin/Pase_Hpr-like_N_sf"/>
</dbReference>
<evidence type="ECO:0000256" key="7">
    <source>
        <dbReference type="ARBA" id="ARBA00022723"/>
    </source>
</evidence>
<dbReference type="CDD" id="cd01918">
    <property type="entry name" value="HprK_C"/>
    <property type="match status" value="1"/>
</dbReference>
<dbReference type="PANTHER" id="PTHR30305">
    <property type="entry name" value="PROTEIN YJDM-RELATED"/>
    <property type="match status" value="1"/>
</dbReference>
<evidence type="ECO:0000256" key="12">
    <source>
        <dbReference type="ARBA" id="ARBA00023268"/>
    </source>
</evidence>
<name>A0A9D9E0I5_9SPIO</name>
<evidence type="ECO:0000256" key="2">
    <source>
        <dbReference type="ARBA" id="ARBA00001946"/>
    </source>
</evidence>
<gene>
    <name evidence="14" type="primary">hprK</name>
    <name evidence="17" type="ORF">IAA97_03095</name>
</gene>
<reference evidence="17" key="2">
    <citation type="journal article" date="2021" name="PeerJ">
        <title>Extensive microbial diversity within the chicken gut microbiome revealed by metagenomics and culture.</title>
        <authorList>
            <person name="Gilroy R."/>
            <person name="Ravi A."/>
            <person name="Getino M."/>
            <person name="Pursley I."/>
            <person name="Horton D.L."/>
            <person name="Alikhan N.F."/>
            <person name="Baker D."/>
            <person name="Gharbi K."/>
            <person name="Hall N."/>
            <person name="Watson M."/>
            <person name="Adriaenssens E.M."/>
            <person name="Foster-Nyarko E."/>
            <person name="Jarju S."/>
            <person name="Secka A."/>
            <person name="Antonio M."/>
            <person name="Oren A."/>
            <person name="Chaudhuri R.R."/>
            <person name="La Ragione R."/>
            <person name="Hildebrand F."/>
            <person name="Pallen M.J."/>
        </authorList>
    </citation>
    <scope>NUCLEOTIDE SEQUENCE</scope>
    <source>
        <strain evidence="17">7293</strain>
    </source>
</reference>
<evidence type="ECO:0000256" key="9">
    <source>
        <dbReference type="ARBA" id="ARBA00022777"/>
    </source>
</evidence>
<evidence type="ECO:0000256" key="11">
    <source>
        <dbReference type="ARBA" id="ARBA00022842"/>
    </source>
</evidence>
<feature type="binding site" evidence="14">
    <location>
        <position position="167"/>
    </location>
    <ligand>
        <name>Mg(2+)</name>
        <dbReference type="ChEBI" id="CHEBI:18420"/>
    </ligand>
</feature>
<evidence type="ECO:0000256" key="3">
    <source>
        <dbReference type="ARBA" id="ARBA00006883"/>
    </source>
</evidence>
<dbReference type="GO" id="GO:0000155">
    <property type="term" value="F:phosphorelay sensor kinase activity"/>
    <property type="evidence" value="ECO:0007669"/>
    <property type="project" value="InterPro"/>
</dbReference>
<accession>A0A9D9E0I5</accession>
<keyword evidence="7 14" id="KW-0479">Metal-binding</keyword>
<dbReference type="GO" id="GO:0005524">
    <property type="term" value="F:ATP binding"/>
    <property type="evidence" value="ECO:0007669"/>
    <property type="project" value="UniProtKB-UniRule"/>
</dbReference>
<dbReference type="EMBL" id="JADIMT010000039">
    <property type="protein sequence ID" value="MBO8435946.1"/>
    <property type="molecule type" value="Genomic_DNA"/>
</dbReference>
<evidence type="ECO:0000313" key="17">
    <source>
        <dbReference type="EMBL" id="MBO8435946.1"/>
    </source>
</evidence>